<reference evidence="1" key="1">
    <citation type="submission" date="2021-04" db="EMBL/GenBank/DDBJ databases">
        <authorList>
            <person name="Hartkoorn R.C."/>
            <person name="Beaudoing E."/>
            <person name="Hot D."/>
        </authorList>
    </citation>
    <scope>NUCLEOTIDE SEQUENCE</scope>
    <source>
        <strain evidence="1">NRRL B-16292</strain>
    </source>
</reference>
<reference evidence="1" key="2">
    <citation type="submission" date="2022-09" db="EMBL/GenBank/DDBJ databases">
        <title>Biosynthetic gene clusters of Dactylosporangioum fulvum.</title>
        <authorList>
            <person name="Caradec T."/>
        </authorList>
    </citation>
    <scope>NUCLEOTIDE SEQUENCE</scope>
    <source>
        <strain evidence="1">NRRL B-16292</strain>
    </source>
</reference>
<dbReference type="RefSeq" id="WP_259858311.1">
    <property type="nucleotide sequence ID" value="NZ_BAAAST010000135.1"/>
</dbReference>
<organism evidence="1 2">
    <name type="scientific">Dactylosporangium fulvum</name>
    <dbReference type="NCBI Taxonomy" id="53359"/>
    <lineage>
        <taxon>Bacteria</taxon>
        <taxon>Bacillati</taxon>
        <taxon>Actinomycetota</taxon>
        <taxon>Actinomycetes</taxon>
        <taxon>Micromonosporales</taxon>
        <taxon>Micromonosporaceae</taxon>
        <taxon>Dactylosporangium</taxon>
    </lineage>
</organism>
<accession>A0ABY5VUQ8</accession>
<sequence>MLNRSERREQRVRRLPAHVMIRYVIAMGCSPGRACPWPGRARRASGWPGGWPGAG</sequence>
<protein>
    <submittedName>
        <fullName evidence="1">Transposase domain-containing protein</fullName>
    </submittedName>
</protein>
<dbReference type="EMBL" id="CP073720">
    <property type="protein sequence ID" value="UWP80549.1"/>
    <property type="molecule type" value="Genomic_DNA"/>
</dbReference>
<gene>
    <name evidence="1" type="ORF">Dfulv_36085</name>
</gene>
<evidence type="ECO:0000313" key="1">
    <source>
        <dbReference type="EMBL" id="UWP80549.1"/>
    </source>
</evidence>
<evidence type="ECO:0000313" key="2">
    <source>
        <dbReference type="Proteomes" id="UP001059617"/>
    </source>
</evidence>
<keyword evidence="2" id="KW-1185">Reference proteome</keyword>
<proteinExistence type="predicted"/>
<dbReference type="Proteomes" id="UP001059617">
    <property type="component" value="Chromosome"/>
</dbReference>
<name>A0ABY5VUQ8_9ACTN</name>